<reference evidence="2" key="1">
    <citation type="journal article" date="2020" name="Stud. Mycol.">
        <title>101 Dothideomycetes genomes: a test case for predicting lifestyles and emergence of pathogens.</title>
        <authorList>
            <person name="Haridas S."/>
            <person name="Albert R."/>
            <person name="Binder M."/>
            <person name="Bloem J."/>
            <person name="Labutti K."/>
            <person name="Salamov A."/>
            <person name="Andreopoulos B."/>
            <person name="Baker S."/>
            <person name="Barry K."/>
            <person name="Bills G."/>
            <person name="Bluhm B."/>
            <person name="Cannon C."/>
            <person name="Castanera R."/>
            <person name="Culley D."/>
            <person name="Daum C."/>
            <person name="Ezra D."/>
            <person name="Gonzalez J."/>
            <person name="Henrissat B."/>
            <person name="Kuo A."/>
            <person name="Liang C."/>
            <person name="Lipzen A."/>
            <person name="Lutzoni F."/>
            <person name="Magnuson J."/>
            <person name="Mondo S."/>
            <person name="Nolan M."/>
            <person name="Ohm R."/>
            <person name="Pangilinan J."/>
            <person name="Park H.-J."/>
            <person name="Ramirez L."/>
            <person name="Alfaro M."/>
            <person name="Sun H."/>
            <person name="Tritt A."/>
            <person name="Yoshinaga Y."/>
            <person name="Zwiers L.-H."/>
            <person name="Turgeon B."/>
            <person name="Goodwin S."/>
            <person name="Spatafora J."/>
            <person name="Crous P."/>
            <person name="Grigoriev I."/>
        </authorList>
    </citation>
    <scope>NUCLEOTIDE SEQUENCE</scope>
    <source>
        <strain evidence="2">CBS 627.86</strain>
    </source>
</reference>
<organism evidence="2 3">
    <name type="scientific">Lophiotrema nucula</name>
    <dbReference type="NCBI Taxonomy" id="690887"/>
    <lineage>
        <taxon>Eukaryota</taxon>
        <taxon>Fungi</taxon>
        <taxon>Dikarya</taxon>
        <taxon>Ascomycota</taxon>
        <taxon>Pezizomycotina</taxon>
        <taxon>Dothideomycetes</taxon>
        <taxon>Pleosporomycetidae</taxon>
        <taxon>Pleosporales</taxon>
        <taxon>Lophiotremataceae</taxon>
        <taxon>Lophiotrema</taxon>
    </lineage>
</organism>
<dbReference type="AlphaFoldDB" id="A0A6A5YKI8"/>
<feature type="signal peptide" evidence="1">
    <location>
        <begin position="1"/>
        <end position="19"/>
    </location>
</feature>
<accession>A0A6A5YKI8</accession>
<keyword evidence="1" id="KW-0732">Signal</keyword>
<feature type="chain" id="PRO_5025686932" evidence="1">
    <location>
        <begin position="20"/>
        <end position="257"/>
    </location>
</feature>
<proteinExistence type="predicted"/>
<name>A0A6A5YKI8_9PLEO</name>
<dbReference type="Proteomes" id="UP000799770">
    <property type="component" value="Unassembled WGS sequence"/>
</dbReference>
<sequence>MLAATGLFFIFLKLPSVQMMISPGKGRFMVLTEYSTSSSAGQKLMRTTIGMTCCVNRDSSMTLSSTKNSVSGLYRRFTQQSSKLVDSISNFHALPSRNKSFIFDRTEKDASISLLIVHLTPSIEILSLHEGLWRTGVCLGPPKWLRALPTLPYPKSLFMCGIDVTANLEHIVQLLMQPGYQALLVLGLEVLHQLGEEWYNQQKAICNDWTTPVLNFGFVRVEDAEFRHDQLDMVLPLCVSLQVSQSRSYEITAQDNV</sequence>
<gene>
    <name evidence="2" type="ORF">BDV96DRAFT_606797</name>
</gene>
<evidence type="ECO:0000256" key="1">
    <source>
        <dbReference type="SAM" id="SignalP"/>
    </source>
</evidence>
<evidence type="ECO:0000313" key="3">
    <source>
        <dbReference type="Proteomes" id="UP000799770"/>
    </source>
</evidence>
<protein>
    <submittedName>
        <fullName evidence="2">Uncharacterized protein</fullName>
    </submittedName>
</protein>
<dbReference type="EMBL" id="ML977356">
    <property type="protein sequence ID" value="KAF2107224.1"/>
    <property type="molecule type" value="Genomic_DNA"/>
</dbReference>
<evidence type="ECO:0000313" key="2">
    <source>
        <dbReference type="EMBL" id="KAF2107224.1"/>
    </source>
</evidence>
<keyword evidence="3" id="KW-1185">Reference proteome</keyword>